<sequence>MVVKEEQGPAATATSAPAAAGVQYQEGYVVNDRGMKQFVCCWQPAHQEPKALVFMCHVRGSNANVEHCRVVFPGSSLSVMLGSAAGSILARYGMECSVYMKDNGERLARAGYAVHGIDYEGHGKSAGKKCFIPSFDNLVSDCTSYFLSIQDRKENKDKRSFLYGESMGGAVALLVSRKEPTRWKGMVLVAPMCKISEKMRPSPIVIATLSRLSSLIPTWKIVPGADVYDQAFKLPDKREKIRSNKLLYHGKPRIKTALEMYLTSCDLEERLDEVTLPFLLLHGQADTVTDPEISKTLFDTAKSFDKSMKLYPGLWHGLTAAESDQDIDMVFQDIINWLDERSRSSPASSSGTGSSPIRQSDLSALDTDNKAKMEMDAMWQVSESGHKGQHDGSLQPGAAKY</sequence>
<dbReference type="Pfam" id="PF12146">
    <property type="entry name" value="Hydrolase_4"/>
    <property type="match status" value="1"/>
</dbReference>
<dbReference type="PANTHER" id="PTHR11614">
    <property type="entry name" value="PHOSPHOLIPASE-RELATED"/>
    <property type="match status" value="1"/>
</dbReference>
<name>A0A176W6F0_MARPO</name>
<proteinExistence type="predicted"/>
<evidence type="ECO:0000256" key="1">
    <source>
        <dbReference type="SAM" id="MobiDB-lite"/>
    </source>
</evidence>
<protein>
    <recommendedName>
        <fullName evidence="2">Serine aminopeptidase S33 domain-containing protein</fullName>
    </recommendedName>
</protein>
<dbReference type="InterPro" id="IPR051044">
    <property type="entry name" value="MAG_DAG_Lipase"/>
</dbReference>
<accession>A0A176W6F0</accession>
<evidence type="ECO:0000313" key="3">
    <source>
        <dbReference type="EMBL" id="OAE28710.1"/>
    </source>
</evidence>
<comment type="caution">
    <text evidence="3">The sequence shown here is derived from an EMBL/GenBank/DDBJ whole genome shotgun (WGS) entry which is preliminary data.</text>
</comment>
<evidence type="ECO:0000313" key="4">
    <source>
        <dbReference type="Proteomes" id="UP000077202"/>
    </source>
</evidence>
<feature type="region of interest" description="Disordered" evidence="1">
    <location>
        <begin position="342"/>
        <end position="401"/>
    </location>
</feature>
<dbReference type="AlphaFoldDB" id="A0A176W6F0"/>
<reference evidence="3" key="1">
    <citation type="submission" date="2016-03" db="EMBL/GenBank/DDBJ databases">
        <title>Mechanisms controlling the formation of the plant cell surface in tip-growing cells are functionally conserved among land plants.</title>
        <authorList>
            <person name="Honkanen S."/>
            <person name="Jones V.A."/>
            <person name="Morieri G."/>
            <person name="Champion C."/>
            <person name="Hetherington A.J."/>
            <person name="Kelly S."/>
            <person name="Saint-Marcoux D."/>
            <person name="Proust H."/>
            <person name="Prescott H."/>
            <person name="Dolan L."/>
        </authorList>
    </citation>
    <scope>NUCLEOTIDE SEQUENCE [LARGE SCALE GENOMIC DNA]</scope>
    <source>
        <tissue evidence="3">Whole gametophyte</tissue>
    </source>
</reference>
<dbReference type="PRINTS" id="PR00111">
    <property type="entry name" value="ABHYDROLASE"/>
</dbReference>
<dbReference type="SUPFAM" id="SSF53474">
    <property type="entry name" value="alpha/beta-Hydrolases"/>
    <property type="match status" value="1"/>
</dbReference>
<dbReference type="Gene3D" id="3.40.50.1820">
    <property type="entry name" value="alpha/beta hydrolase"/>
    <property type="match status" value="1"/>
</dbReference>
<organism evidence="3 4">
    <name type="scientific">Marchantia polymorpha subsp. ruderalis</name>
    <dbReference type="NCBI Taxonomy" id="1480154"/>
    <lineage>
        <taxon>Eukaryota</taxon>
        <taxon>Viridiplantae</taxon>
        <taxon>Streptophyta</taxon>
        <taxon>Embryophyta</taxon>
        <taxon>Marchantiophyta</taxon>
        <taxon>Marchantiopsida</taxon>
        <taxon>Marchantiidae</taxon>
        <taxon>Marchantiales</taxon>
        <taxon>Marchantiaceae</taxon>
        <taxon>Marchantia</taxon>
    </lineage>
</organism>
<feature type="compositionally biased region" description="Low complexity" evidence="1">
    <location>
        <begin position="344"/>
        <end position="356"/>
    </location>
</feature>
<dbReference type="EMBL" id="LVLJ01001679">
    <property type="protein sequence ID" value="OAE28710.1"/>
    <property type="molecule type" value="Genomic_DNA"/>
</dbReference>
<keyword evidence="4" id="KW-1185">Reference proteome</keyword>
<evidence type="ECO:0000259" key="2">
    <source>
        <dbReference type="Pfam" id="PF12146"/>
    </source>
</evidence>
<dbReference type="InterPro" id="IPR000073">
    <property type="entry name" value="AB_hydrolase_1"/>
</dbReference>
<dbReference type="InterPro" id="IPR022742">
    <property type="entry name" value="Hydrolase_4"/>
</dbReference>
<dbReference type="InterPro" id="IPR029058">
    <property type="entry name" value="AB_hydrolase_fold"/>
</dbReference>
<dbReference type="Proteomes" id="UP000077202">
    <property type="component" value="Unassembled WGS sequence"/>
</dbReference>
<gene>
    <name evidence="3" type="ORF">AXG93_2091s1170</name>
</gene>
<feature type="domain" description="Serine aminopeptidase S33" evidence="2">
    <location>
        <begin position="89"/>
        <end position="319"/>
    </location>
</feature>